<dbReference type="InterPro" id="IPR015482">
    <property type="entry name" value="Syntrophin"/>
</dbReference>
<keyword evidence="2" id="KW-0963">Cytoplasm</keyword>
<dbReference type="AlphaFoldDB" id="A0AAD9J7Q7"/>
<protein>
    <recommendedName>
        <fullName evidence="3">Syntrophin C-terminal PH domain-containing protein</fullName>
    </recommendedName>
</protein>
<name>A0AAD9J7Q7_9ANNE</name>
<evidence type="ECO:0000256" key="1">
    <source>
        <dbReference type="ARBA" id="ARBA00004496"/>
    </source>
</evidence>
<dbReference type="PANTHER" id="PTHR10554">
    <property type="entry name" value="SYNTROPHIN"/>
    <property type="match status" value="1"/>
</dbReference>
<sequence length="222" mass="24834">MVSSLVAGHWMPADPLSPSWKPVFAAITDKDFLLYDTAPFTKEEWATPFQNHAILATRLVHSGKQQTAMGCQEILTFGTRSGTKQGVEAHVFRLETQRDLSSWSRALVQGAHTAAVMVKEVTCPVTWQNQDCKLTLHYDNGFTLAECPSGSEDNNPGLKAHILWHYPYEKLRMSADDGVRLLWLDFGEEGEQELDVHQCPKPIVFILHTFLSSKVARLGLIA</sequence>
<evidence type="ECO:0000313" key="5">
    <source>
        <dbReference type="Proteomes" id="UP001208570"/>
    </source>
</evidence>
<proteinExistence type="predicted"/>
<reference evidence="4" key="1">
    <citation type="journal article" date="2023" name="Mol. Biol. Evol.">
        <title>Third-Generation Sequencing Reveals the Adaptive Role of the Epigenome in Three Deep-Sea Polychaetes.</title>
        <authorList>
            <person name="Perez M."/>
            <person name="Aroh O."/>
            <person name="Sun Y."/>
            <person name="Lan Y."/>
            <person name="Juniper S.K."/>
            <person name="Young C.R."/>
            <person name="Angers B."/>
            <person name="Qian P.Y."/>
        </authorList>
    </citation>
    <scope>NUCLEOTIDE SEQUENCE</scope>
    <source>
        <strain evidence="4">P08H-3</strain>
    </source>
</reference>
<comment type="caution">
    <text evidence="4">The sequence shown here is derived from an EMBL/GenBank/DDBJ whole genome shotgun (WGS) entry which is preliminary data.</text>
</comment>
<evidence type="ECO:0000259" key="3">
    <source>
        <dbReference type="Pfam" id="PF23012"/>
    </source>
</evidence>
<evidence type="ECO:0000313" key="4">
    <source>
        <dbReference type="EMBL" id="KAK2147561.1"/>
    </source>
</evidence>
<accession>A0AAD9J7Q7</accession>
<dbReference type="Proteomes" id="UP001208570">
    <property type="component" value="Unassembled WGS sequence"/>
</dbReference>
<dbReference type="GO" id="GO:0005737">
    <property type="term" value="C:cytoplasm"/>
    <property type="evidence" value="ECO:0007669"/>
    <property type="project" value="UniProtKB-SubCell"/>
</dbReference>
<dbReference type="InterPro" id="IPR055108">
    <property type="entry name" value="Syntrophin_4th"/>
</dbReference>
<organism evidence="4 5">
    <name type="scientific">Paralvinella palmiformis</name>
    <dbReference type="NCBI Taxonomy" id="53620"/>
    <lineage>
        <taxon>Eukaryota</taxon>
        <taxon>Metazoa</taxon>
        <taxon>Spiralia</taxon>
        <taxon>Lophotrochozoa</taxon>
        <taxon>Annelida</taxon>
        <taxon>Polychaeta</taxon>
        <taxon>Sedentaria</taxon>
        <taxon>Canalipalpata</taxon>
        <taxon>Terebellida</taxon>
        <taxon>Terebelliformia</taxon>
        <taxon>Alvinellidae</taxon>
        <taxon>Paralvinella</taxon>
    </lineage>
</organism>
<feature type="domain" description="Syntrophin C-terminal PH" evidence="3">
    <location>
        <begin position="117"/>
        <end position="220"/>
    </location>
</feature>
<gene>
    <name evidence="4" type="ORF">LSH36_547g03025</name>
</gene>
<dbReference type="Pfam" id="PF23012">
    <property type="entry name" value="Syntrophin_4th"/>
    <property type="match status" value="1"/>
</dbReference>
<dbReference type="EMBL" id="JAODUP010000547">
    <property type="protein sequence ID" value="KAK2147561.1"/>
    <property type="molecule type" value="Genomic_DNA"/>
</dbReference>
<keyword evidence="5" id="KW-1185">Reference proteome</keyword>
<dbReference type="PANTHER" id="PTHR10554:SF12">
    <property type="entry name" value="IP02644P"/>
    <property type="match status" value="1"/>
</dbReference>
<evidence type="ECO:0000256" key="2">
    <source>
        <dbReference type="ARBA" id="ARBA00022490"/>
    </source>
</evidence>
<dbReference type="GO" id="GO:0016010">
    <property type="term" value="C:dystrophin-associated glycoprotein complex"/>
    <property type="evidence" value="ECO:0007669"/>
    <property type="project" value="TreeGrafter"/>
</dbReference>
<comment type="subcellular location">
    <subcellularLocation>
        <location evidence="1">Cytoplasm</location>
    </subcellularLocation>
</comment>
<dbReference type="GO" id="GO:0005198">
    <property type="term" value="F:structural molecule activity"/>
    <property type="evidence" value="ECO:0007669"/>
    <property type="project" value="InterPro"/>
</dbReference>